<name>A0A445LYK3_GLYSO</name>
<dbReference type="InterPro" id="IPR033891">
    <property type="entry name" value="TTC38"/>
</dbReference>
<comment type="similarity">
    <text evidence="1">Belongs to the TTC38 family.</text>
</comment>
<evidence type="ECO:0000256" key="4">
    <source>
        <dbReference type="ARBA" id="ARBA00022803"/>
    </source>
</evidence>
<dbReference type="Gene3D" id="1.25.40.10">
    <property type="entry name" value="Tetratricopeptide repeat domain"/>
    <property type="match status" value="1"/>
</dbReference>
<gene>
    <name evidence="5" type="ORF">D0Y65_000395</name>
</gene>
<dbReference type="SUPFAM" id="SSF48452">
    <property type="entry name" value="TPR-like"/>
    <property type="match status" value="1"/>
</dbReference>
<evidence type="ECO:0000313" key="6">
    <source>
        <dbReference type="Proteomes" id="UP000289340"/>
    </source>
</evidence>
<evidence type="ECO:0000256" key="3">
    <source>
        <dbReference type="ARBA" id="ARBA00022737"/>
    </source>
</evidence>
<dbReference type="PANTHER" id="PTHR16263:SF4">
    <property type="entry name" value="TETRATRICOPEPTIDE REPEAT PROTEIN 38"/>
    <property type="match status" value="1"/>
</dbReference>
<dbReference type="EMBL" id="QZWG01000001">
    <property type="protein sequence ID" value="RZC28391.1"/>
    <property type="molecule type" value="Genomic_DNA"/>
</dbReference>
<evidence type="ECO:0000256" key="1">
    <source>
        <dbReference type="ARBA" id="ARBA00005857"/>
    </source>
</evidence>
<sequence>MEGVKLEDRWGYQVATSSQACVSAINSYYHQVLIYGRERSVILEAVAHDKHCVLANILAAHFLYSSGSSRALTCLHAAKSHLEHATLYEKLVFDAISYMLSEDRDDDVAVELHSKLLKEFPRDLLSLKRAQVLCFYMGLPGLSLSLIQQILPHNEGENYIYGMLAFPLLELGRMEEAEEAAKRGFEINKQDCWSQHALCHVLQYKCCFREAVKFMEECSSSWGSSSSFMLTHNWWHVALCYLEGNAPRQRVLEIYDNYIWKELERNDSMSADVYLNAAALLLQLYVRGELDIVGDRLKILSECLTNQENWYMEWHFDVLIVWTLAKTGEISKAEDLLKGLKNRLLRMTKKKQQRMQRGMMLAEALYAYGRDDDNRGLELLDPNFDATDYKVVLIKPFLCNAASFLLILELRKSITLCERSLGHLMNKSTYSMKFGITCC</sequence>
<protein>
    <recommendedName>
        <fullName evidence="2">Tetratricopeptide repeat protein 38</fullName>
    </recommendedName>
</protein>
<evidence type="ECO:0000256" key="2">
    <source>
        <dbReference type="ARBA" id="ARBA00019992"/>
    </source>
</evidence>
<dbReference type="CDD" id="cd05804">
    <property type="entry name" value="StaR_like"/>
    <property type="match status" value="1"/>
</dbReference>
<proteinExistence type="inferred from homology"/>
<dbReference type="Proteomes" id="UP000289340">
    <property type="component" value="Chromosome 1"/>
</dbReference>
<dbReference type="PROSITE" id="PS51257">
    <property type="entry name" value="PROKAR_LIPOPROTEIN"/>
    <property type="match status" value="1"/>
</dbReference>
<keyword evidence="4" id="KW-0802">TPR repeat</keyword>
<reference evidence="5 6" key="1">
    <citation type="submission" date="2018-09" db="EMBL/GenBank/DDBJ databases">
        <title>A high-quality reference genome of wild soybean provides a powerful tool to mine soybean genomes.</title>
        <authorList>
            <person name="Xie M."/>
            <person name="Chung C.Y.L."/>
            <person name="Li M.-W."/>
            <person name="Wong F.-L."/>
            <person name="Chan T.-F."/>
            <person name="Lam H.-M."/>
        </authorList>
    </citation>
    <scope>NUCLEOTIDE SEQUENCE [LARGE SCALE GENOMIC DNA]</scope>
    <source>
        <strain evidence="6">cv. W05</strain>
        <tissue evidence="5">Hypocotyl of etiolated seedlings</tissue>
    </source>
</reference>
<keyword evidence="3" id="KW-0677">Repeat</keyword>
<dbReference type="PANTHER" id="PTHR16263">
    <property type="entry name" value="TETRATRICOPEPTIDE REPEAT PROTEIN 38"/>
    <property type="match status" value="1"/>
</dbReference>
<dbReference type="InterPro" id="IPR011990">
    <property type="entry name" value="TPR-like_helical_dom_sf"/>
</dbReference>
<organism evidence="5 6">
    <name type="scientific">Glycine soja</name>
    <name type="common">Wild soybean</name>
    <dbReference type="NCBI Taxonomy" id="3848"/>
    <lineage>
        <taxon>Eukaryota</taxon>
        <taxon>Viridiplantae</taxon>
        <taxon>Streptophyta</taxon>
        <taxon>Embryophyta</taxon>
        <taxon>Tracheophyta</taxon>
        <taxon>Spermatophyta</taxon>
        <taxon>Magnoliopsida</taxon>
        <taxon>eudicotyledons</taxon>
        <taxon>Gunneridae</taxon>
        <taxon>Pentapetalae</taxon>
        <taxon>rosids</taxon>
        <taxon>fabids</taxon>
        <taxon>Fabales</taxon>
        <taxon>Fabaceae</taxon>
        <taxon>Papilionoideae</taxon>
        <taxon>50 kb inversion clade</taxon>
        <taxon>NPAAA clade</taxon>
        <taxon>indigoferoid/millettioid clade</taxon>
        <taxon>Phaseoleae</taxon>
        <taxon>Glycine</taxon>
        <taxon>Glycine subgen. Soja</taxon>
    </lineage>
</organism>
<comment type="caution">
    <text evidence="5">The sequence shown here is derived from an EMBL/GenBank/DDBJ whole genome shotgun (WGS) entry which is preliminary data.</text>
</comment>
<evidence type="ECO:0000313" key="5">
    <source>
        <dbReference type="EMBL" id="RZC28391.1"/>
    </source>
</evidence>
<accession>A0A445LYK3</accession>
<keyword evidence="6" id="KW-1185">Reference proteome</keyword>
<dbReference type="AlphaFoldDB" id="A0A445LYK3"/>